<feature type="chain" id="PRO_5003535261" description="DUF1501 domain-containing protein" evidence="1">
    <location>
        <begin position="27"/>
        <end position="384"/>
    </location>
</feature>
<dbReference type="AlphaFoldDB" id="H0I082"/>
<dbReference type="OrthoDB" id="9779968at2"/>
<proteinExistence type="predicted"/>
<dbReference type="InterPro" id="IPR010869">
    <property type="entry name" value="DUF1501"/>
</dbReference>
<accession>H0I082</accession>
<dbReference type="PANTHER" id="PTHR43737:SF1">
    <property type="entry name" value="DUF1501 DOMAIN-CONTAINING PROTEIN"/>
    <property type="match status" value="1"/>
</dbReference>
<evidence type="ECO:0000256" key="1">
    <source>
        <dbReference type="SAM" id="SignalP"/>
    </source>
</evidence>
<dbReference type="EMBL" id="AHAM01000262">
    <property type="protein sequence ID" value="EHK53628.1"/>
    <property type="molecule type" value="Genomic_DNA"/>
</dbReference>
<gene>
    <name evidence="2" type="ORF">MAXJ12_29345</name>
</gene>
<keyword evidence="3" id="KW-1185">Reference proteome</keyword>
<evidence type="ECO:0008006" key="4">
    <source>
        <dbReference type="Google" id="ProtNLM"/>
    </source>
</evidence>
<protein>
    <recommendedName>
        <fullName evidence="4">DUF1501 domain-containing protein</fullName>
    </recommendedName>
</protein>
<evidence type="ECO:0000313" key="3">
    <source>
        <dbReference type="Proteomes" id="UP000003250"/>
    </source>
</evidence>
<evidence type="ECO:0000313" key="2">
    <source>
        <dbReference type="EMBL" id="EHK53628.1"/>
    </source>
</evidence>
<reference evidence="2 3" key="1">
    <citation type="journal article" date="2012" name="J. Bacteriol.">
        <title>Draft Genome Sequence of Mesorhizobium alhagi CCNWXJ12-2T, a Novel Salt-Resistant Species Isolated from the Desert of Northwestern China.</title>
        <authorList>
            <person name="Zhou M."/>
            <person name="Chen W."/>
            <person name="Chen H."/>
            <person name="Wei G."/>
        </authorList>
    </citation>
    <scope>NUCLEOTIDE SEQUENCE [LARGE SCALE GENOMIC DNA]</scope>
    <source>
        <strain evidence="2 3">CCNWXJ12-2</strain>
    </source>
</reference>
<dbReference type="RefSeq" id="WP_008839439.1">
    <property type="nucleotide sequence ID" value="NZ_AHAM01000262.1"/>
</dbReference>
<dbReference type="Pfam" id="PF07394">
    <property type="entry name" value="DUF1501"/>
    <property type="match status" value="1"/>
</dbReference>
<dbReference type="PANTHER" id="PTHR43737">
    <property type="entry name" value="BLL7424 PROTEIN"/>
    <property type="match status" value="1"/>
</dbReference>
<name>H0I082_9HYPH</name>
<dbReference type="PATRIC" id="fig|1107882.3.peg.5684"/>
<feature type="signal peptide" evidence="1">
    <location>
        <begin position="1"/>
        <end position="26"/>
    </location>
</feature>
<sequence length="384" mass="39309">MQLTRRAALQGLILAPVFGSVPLARAAESIAPGNEPRLLVVHLRGGLDALAALPPHGDPNFASARGPLAPFDSADVAAALKLDGLFALHPALGALLPYYQSGELLIVPATAVPDADRSHAAAQVALFDGDIDSGSAGWLDRASSVLSSRQHAVWRAAPADRSMDMLADLVLANPRLDIARLCAEGACLAGGDDRDDLLGQRGVADAARIAEAAGNGALVLSAAGGPRIAMLELAGFDTHVAQGAQAGRLARALDALARGLVTFAKASGPAWKRTAVLVVTEFGRSVALNADGGTEHGTASVTFLMGGAVAGGRIGNRWPGLAPDRLQGGTDLAATTDARSIIRAILTEHLRLPDRALAKIFPSAAGIPAMPGLFRANPTHTESV</sequence>
<dbReference type="Proteomes" id="UP000003250">
    <property type="component" value="Unassembled WGS sequence"/>
</dbReference>
<organism evidence="2 3">
    <name type="scientific">Mesorhizobium alhagi CCNWXJ12-2</name>
    <dbReference type="NCBI Taxonomy" id="1107882"/>
    <lineage>
        <taxon>Bacteria</taxon>
        <taxon>Pseudomonadati</taxon>
        <taxon>Pseudomonadota</taxon>
        <taxon>Alphaproteobacteria</taxon>
        <taxon>Hyphomicrobiales</taxon>
        <taxon>Phyllobacteriaceae</taxon>
        <taxon>Allomesorhizobium</taxon>
    </lineage>
</organism>
<keyword evidence="1" id="KW-0732">Signal</keyword>